<dbReference type="InterPro" id="IPR000644">
    <property type="entry name" value="CBS_dom"/>
</dbReference>
<keyword evidence="1" id="KW-0129">CBS domain</keyword>
<organism evidence="3 4">
    <name type="scientific">Pseudazoarcus pumilus</name>
    <dbReference type="NCBI Taxonomy" id="2067960"/>
    <lineage>
        <taxon>Bacteria</taxon>
        <taxon>Pseudomonadati</taxon>
        <taxon>Pseudomonadota</taxon>
        <taxon>Betaproteobacteria</taxon>
        <taxon>Rhodocyclales</taxon>
        <taxon>Zoogloeaceae</taxon>
        <taxon>Pseudazoarcus</taxon>
    </lineage>
</organism>
<accession>A0A2I6S2K5</accession>
<evidence type="ECO:0000313" key="4">
    <source>
        <dbReference type="Proteomes" id="UP000242205"/>
    </source>
</evidence>
<dbReference type="Proteomes" id="UP000242205">
    <property type="component" value="Chromosome"/>
</dbReference>
<dbReference type="SUPFAM" id="SSF54631">
    <property type="entry name" value="CBS-domain pair"/>
    <property type="match status" value="1"/>
</dbReference>
<evidence type="ECO:0000313" key="3">
    <source>
        <dbReference type="EMBL" id="AUN93499.1"/>
    </source>
</evidence>
<reference evidence="3 4" key="1">
    <citation type="submission" date="2018-01" db="EMBL/GenBank/DDBJ databases">
        <authorList>
            <person name="Fu G.-Y."/>
        </authorList>
    </citation>
    <scope>NUCLEOTIDE SEQUENCE [LARGE SCALE GENOMIC DNA]</scope>
    <source>
        <strain evidence="3 4">SY39</strain>
    </source>
</reference>
<feature type="domain" description="CBS" evidence="2">
    <location>
        <begin position="64"/>
        <end position="129"/>
    </location>
</feature>
<dbReference type="EMBL" id="CP025682">
    <property type="protein sequence ID" value="AUN93499.1"/>
    <property type="molecule type" value="Genomic_DNA"/>
</dbReference>
<protein>
    <recommendedName>
        <fullName evidence="2">CBS domain-containing protein</fullName>
    </recommendedName>
</protein>
<feature type="domain" description="CBS" evidence="2">
    <location>
        <begin position="136"/>
        <end position="203"/>
    </location>
</feature>
<evidence type="ECO:0000259" key="2">
    <source>
        <dbReference type="PROSITE" id="PS51371"/>
    </source>
</evidence>
<dbReference type="Gene3D" id="3.10.580.10">
    <property type="entry name" value="CBS-domain"/>
    <property type="match status" value="1"/>
</dbReference>
<dbReference type="AlphaFoldDB" id="A0A2I6S2K5"/>
<sequence length="219" mass="23783">MSRAATTKAVGIRATVRHGGTAMANFHAIGVSVLTGKTRLVTQPETRPLDHMLDEPALSAMTDLSRVPAASVSADELVDDAHARMLERRVRMLFVVDHAGFLAGLITSNDLLGEKPMQVVRERGVRHDEIRVQDIMTPAEAVEALDIDDLGGARVGDIVETMRSRARQHALVVRHDAEGLPQVCGVFSAADLSRRLGIEVVPMKVARTFAEIEESLAHE</sequence>
<dbReference type="OrthoDB" id="5295117at2"/>
<dbReference type="KEGG" id="atw:C0099_00250"/>
<dbReference type="PROSITE" id="PS51371">
    <property type="entry name" value="CBS"/>
    <property type="match status" value="2"/>
</dbReference>
<keyword evidence="4" id="KW-1185">Reference proteome</keyword>
<gene>
    <name evidence="3" type="ORF">C0099_00250</name>
</gene>
<proteinExistence type="predicted"/>
<evidence type="ECO:0000256" key="1">
    <source>
        <dbReference type="PROSITE-ProRule" id="PRU00703"/>
    </source>
</evidence>
<dbReference type="Pfam" id="PF00571">
    <property type="entry name" value="CBS"/>
    <property type="match status" value="1"/>
</dbReference>
<dbReference type="InterPro" id="IPR046342">
    <property type="entry name" value="CBS_dom_sf"/>
</dbReference>
<name>A0A2I6S2K5_9RHOO</name>